<feature type="region of interest" description="Disordered" evidence="1">
    <location>
        <begin position="56"/>
        <end position="81"/>
    </location>
</feature>
<feature type="domain" description="Plastocyanin-like" evidence="2">
    <location>
        <begin position="27"/>
        <end position="67"/>
    </location>
</feature>
<dbReference type="RefSeq" id="WP_157424421.1">
    <property type="nucleotide sequence ID" value="NZ_BAAANI010000005.1"/>
</dbReference>
<dbReference type="SUPFAM" id="SSF49503">
    <property type="entry name" value="Cupredoxins"/>
    <property type="match status" value="1"/>
</dbReference>
<organism evidence="3 4">
    <name type="scientific">Agromyces lapidis</name>
    <dbReference type="NCBI Taxonomy" id="279574"/>
    <lineage>
        <taxon>Bacteria</taxon>
        <taxon>Bacillati</taxon>
        <taxon>Actinomycetota</taxon>
        <taxon>Actinomycetes</taxon>
        <taxon>Micrococcales</taxon>
        <taxon>Microbacteriaceae</taxon>
        <taxon>Agromyces</taxon>
    </lineage>
</organism>
<evidence type="ECO:0000256" key="1">
    <source>
        <dbReference type="SAM" id="MobiDB-lite"/>
    </source>
</evidence>
<proteinExistence type="predicted"/>
<protein>
    <submittedName>
        <fullName evidence="3">Multicopper oxidase domain-containing protein</fullName>
    </submittedName>
</protein>
<name>A0ABV5SY32_9MICO</name>
<gene>
    <name evidence="3" type="ORF">ACFFQV_16910</name>
</gene>
<accession>A0ABV5SY32</accession>
<evidence type="ECO:0000313" key="4">
    <source>
        <dbReference type="Proteomes" id="UP001589667"/>
    </source>
</evidence>
<evidence type="ECO:0000259" key="2">
    <source>
        <dbReference type="Pfam" id="PF07731"/>
    </source>
</evidence>
<reference evidence="3 4" key="1">
    <citation type="submission" date="2024-09" db="EMBL/GenBank/DDBJ databases">
        <authorList>
            <person name="Sun Q."/>
            <person name="Mori K."/>
        </authorList>
    </citation>
    <scope>NUCLEOTIDE SEQUENCE [LARGE SCALE GENOMIC DNA]</scope>
    <source>
        <strain evidence="3 4">JCM 14321</strain>
    </source>
</reference>
<keyword evidence="4" id="KW-1185">Reference proteome</keyword>
<dbReference type="Gene3D" id="2.60.40.420">
    <property type="entry name" value="Cupredoxins - blue copper proteins"/>
    <property type="match status" value="1"/>
</dbReference>
<comment type="caution">
    <text evidence="3">The sequence shown here is derived from an EMBL/GenBank/DDBJ whole genome shotgun (WGS) entry which is preliminary data.</text>
</comment>
<dbReference type="InterPro" id="IPR008972">
    <property type="entry name" value="Cupredoxin"/>
</dbReference>
<dbReference type="Pfam" id="PF07731">
    <property type="entry name" value="Cu-oxidase_2"/>
    <property type="match status" value="1"/>
</dbReference>
<evidence type="ECO:0000313" key="3">
    <source>
        <dbReference type="EMBL" id="MFB9643974.1"/>
    </source>
</evidence>
<sequence length="81" mass="8596">MNTINVVNGFGVIGKRVADARGTAKPIEAPRSQAETASATIVNDTDMWHSRHLHGHTFQHAGGGRGRIPPSSGLAASWRPI</sequence>
<dbReference type="EMBL" id="JBHMBL010000004">
    <property type="protein sequence ID" value="MFB9643974.1"/>
    <property type="molecule type" value="Genomic_DNA"/>
</dbReference>
<dbReference type="InterPro" id="IPR011706">
    <property type="entry name" value="Cu-oxidase_C"/>
</dbReference>
<dbReference type="Proteomes" id="UP001589667">
    <property type="component" value="Unassembled WGS sequence"/>
</dbReference>